<dbReference type="EMBL" id="ASHM01013410">
    <property type="protein sequence ID" value="PNX95378.1"/>
    <property type="molecule type" value="Genomic_DNA"/>
</dbReference>
<dbReference type="PRINTS" id="PR00367">
    <property type="entry name" value="ETHRSPELEMNT"/>
</dbReference>
<keyword evidence="5" id="KW-0010">Activator</keyword>
<keyword evidence="6" id="KW-0804">Transcription</keyword>
<dbReference type="PANTHER" id="PTHR31190:SF499">
    <property type="entry name" value="ETHYLENE-RESPONSIVE TRANSCRIPTION FACTOR ERF105"/>
    <property type="match status" value="1"/>
</dbReference>
<protein>
    <submittedName>
        <fullName evidence="11">Ap2/erf domain-containing transcription factor</fullName>
    </submittedName>
</protein>
<dbReference type="SMART" id="SM00380">
    <property type="entry name" value="AP2"/>
    <property type="match status" value="1"/>
</dbReference>
<dbReference type="InterPro" id="IPR044808">
    <property type="entry name" value="ERF_plant"/>
</dbReference>
<dbReference type="InterPro" id="IPR016177">
    <property type="entry name" value="DNA-bd_dom_sf"/>
</dbReference>
<keyword evidence="7" id="KW-0539">Nucleus</keyword>
<evidence type="ECO:0000256" key="7">
    <source>
        <dbReference type="ARBA" id="ARBA00023242"/>
    </source>
</evidence>
<evidence type="ECO:0000313" key="11">
    <source>
        <dbReference type="EMBL" id="PNX95378.1"/>
    </source>
</evidence>
<dbReference type="GO" id="GO:0006950">
    <property type="term" value="P:response to stress"/>
    <property type="evidence" value="ECO:0007669"/>
    <property type="project" value="UniProtKB-ARBA"/>
</dbReference>
<dbReference type="GO" id="GO:0000976">
    <property type="term" value="F:transcription cis-regulatory region binding"/>
    <property type="evidence" value="ECO:0007669"/>
    <property type="project" value="UniProtKB-ARBA"/>
</dbReference>
<dbReference type="Gene3D" id="3.30.730.10">
    <property type="entry name" value="AP2/ERF domain"/>
    <property type="match status" value="1"/>
</dbReference>
<dbReference type="FunFam" id="3.30.730.10:FF:000001">
    <property type="entry name" value="Ethylene-responsive transcription factor 2"/>
    <property type="match status" value="1"/>
</dbReference>
<dbReference type="Proteomes" id="UP000236291">
    <property type="component" value="Unassembled WGS sequence"/>
</dbReference>
<accession>A0A2K3MX51</accession>
<evidence type="ECO:0000256" key="2">
    <source>
        <dbReference type="ARBA" id="ARBA00022745"/>
    </source>
</evidence>
<proteinExistence type="inferred from homology"/>
<evidence type="ECO:0000256" key="5">
    <source>
        <dbReference type="ARBA" id="ARBA00023159"/>
    </source>
</evidence>
<dbReference type="GO" id="GO:0009873">
    <property type="term" value="P:ethylene-activated signaling pathway"/>
    <property type="evidence" value="ECO:0007669"/>
    <property type="project" value="UniProtKB-KW"/>
</dbReference>
<feature type="domain" description="AP2/ERF" evidence="10">
    <location>
        <begin position="118"/>
        <end position="176"/>
    </location>
</feature>
<dbReference type="InterPro" id="IPR036955">
    <property type="entry name" value="AP2/ERF_dom_sf"/>
</dbReference>
<evidence type="ECO:0000256" key="9">
    <source>
        <dbReference type="SAM" id="MobiDB-lite"/>
    </source>
</evidence>
<gene>
    <name evidence="11" type="ORF">L195_g018569</name>
</gene>
<comment type="similarity">
    <text evidence="8">Belongs to the AP2/ERF transcription factor family. ERF subfamily.</text>
</comment>
<dbReference type="AlphaFoldDB" id="A0A2K3MX51"/>
<evidence type="ECO:0000256" key="3">
    <source>
        <dbReference type="ARBA" id="ARBA00023015"/>
    </source>
</evidence>
<dbReference type="GO" id="GO:0005634">
    <property type="term" value="C:nucleus"/>
    <property type="evidence" value="ECO:0007669"/>
    <property type="project" value="UniProtKB-SubCell"/>
</dbReference>
<sequence length="354" mass="39383">MTTSEETSSLKLLSQHLLEDISDSFFTNLSSVKLEYTSSSSPSPSSEIDLDSYFSEQNSFLEILGFEADTKFIDFSSHDKVQNMKEERPFEETHNKNSNSAEPIVLEKKEQRCYGGKHYRGVRRRPWGKFAAEIRDPSRKGSRVWLGTFNNEIDAAKAYDCAAFRMRGQKAILNFPLEAGKANPKPNNSVSGRKKRIHQRDAATSSTTLWNRQSFSCDVLTTAGCTAATAKVVENNLWKQVLDSSFTVENCVHQLLEGLIRDGALQNATTAGPGATRTDSAAVNWKMPTPGRFRCNIDASFSSNLNRFGIGICIRDELGQFVLSKTEWMAILCGVDVGEALGEYMSLDVPKLMV</sequence>
<dbReference type="Pfam" id="PF00847">
    <property type="entry name" value="AP2"/>
    <property type="match status" value="1"/>
</dbReference>
<evidence type="ECO:0000259" key="10">
    <source>
        <dbReference type="PROSITE" id="PS51032"/>
    </source>
</evidence>
<dbReference type="PROSITE" id="PS51032">
    <property type="entry name" value="AP2_ERF"/>
    <property type="match status" value="1"/>
</dbReference>
<dbReference type="PANTHER" id="PTHR31190">
    <property type="entry name" value="DNA-BINDING DOMAIN"/>
    <property type="match status" value="1"/>
</dbReference>
<evidence type="ECO:0000313" key="12">
    <source>
        <dbReference type="Proteomes" id="UP000236291"/>
    </source>
</evidence>
<organism evidence="11 12">
    <name type="scientific">Trifolium pratense</name>
    <name type="common">Red clover</name>
    <dbReference type="NCBI Taxonomy" id="57577"/>
    <lineage>
        <taxon>Eukaryota</taxon>
        <taxon>Viridiplantae</taxon>
        <taxon>Streptophyta</taxon>
        <taxon>Embryophyta</taxon>
        <taxon>Tracheophyta</taxon>
        <taxon>Spermatophyta</taxon>
        <taxon>Magnoliopsida</taxon>
        <taxon>eudicotyledons</taxon>
        <taxon>Gunneridae</taxon>
        <taxon>Pentapetalae</taxon>
        <taxon>rosids</taxon>
        <taxon>fabids</taxon>
        <taxon>Fabales</taxon>
        <taxon>Fabaceae</taxon>
        <taxon>Papilionoideae</taxon>
        <taxon>50 kb inversion clade</taxon>
        <taxon>NPAAA clade</taxon>
        <taxon>Hologalegina</taxon>
        <taxon>IRL clade</taxon>
        <taxon>Trifolieae</taxon>
        <taxon>Trifolium</taxon>
    </lineage>
</organism>
<comment type="caution">
    <text evidence="11">The sequence shown here is derived from an EMBL/GenBank/DDBJ whole genome shotgun (WGS) entry which is preliminary data.</text>
</comment>
<feature type="region of interest" description="Disordered" evidence="9">
    <location>
        <begin position="183"/>
        <end position="205"/>
    </location>
</feature>
<dbReference type="CDD" id="cd00018">
    <property type="entry name" value="AP2"/>
    <property type="match status" value="1"/>
</dbReference>
<evidence type="ECO:0000256" key="6">
    <source>
        <dbReference type="ARBA" id="ARBA00023163"/>
    </source>
</evidence>
<keyword evidence="4" id="KW-0238">DNA-binding</keyword>
<reference evidence="11 12" key="1">
    <citation type="journal article" date="2014" name="Am. J. Bot.">
        <title>Genome assembly and annotation for red clover (Trifolium pratense; Fabaceae).</title>
        <authorList>
            <person name="Istvanek J."/>
            <person name="Jaros M."/>
            <person name="Krenek A."/>
            <person name="Repkova J."/>
        </authorList>
    </citation>
    <scope>NUCLEOTIDE SEQUENCE [LARGE SCALE GENOMIC DNA]</scope>
    <source>
        <strain evidence="12">cv. Tatra</strain>
        <tissue evidence="11">Young leaves</tissue>
    </source>
</reference>
<dbReference type="GO" id="GO:0003700">
    <property type="term" value="F:DNA-binding transcription factor activity"/>
    <property type="evidence" value="ECO:0007669"/>
    <property type="project" value="InterPro"/>
</dbReference>
<evidence type="ECO:0000256" key="4">
    <source>
        <dbReference type="ARBA" id="ARBA00023125"/>
    </source>
</evidence>
<dbReference type="STRING" id="57577.A0A2K3MX51"/>
<dbReference type="SUPFAM" id="SSF54171">
    <property type="entry name" value="DNA-binding domain"/>
    <property type="match status" value="1"/>
</dbReference>
<dbReference type="ExpressionAtlas" id="A0A2K3MX51">
    <property type="expression patterns" value="baseline"/>
</dbReference>
<dbReference type="InterPro" id="IPR001471">
    <property type="entry name" value="AP2/ERF_dom"/>
</dbReference>
<name>A0A2K3MX51_TRIPR</name>
<reference evidence="11 12" key="2">
    <citation type="journal article" date="2017" name="Front. Plant Sci.">
        <title>Gene Classification and Mining of Molecular Markers Useful in Red Clover (Trifolium pratense) Breeding.</title>
        <authorList>
            <person name="Istvanek J."/>
            <person name="Dluhosova J."/>
            <person name="Dluhos P."/>
            <person name="Patkova L."/>
            <person name="Nedelnik J."/>
            <person name="Repkova J."/>
        </authorList>
    </citation>
    <scope>NUCLEOTIDE SEQUENCE [LARGE SCALE GENOMIC DNA]</scope>
    <source>
        <strain evidence="12">cv. Tatra</strain>
        <tissue evidence="11">Young leaves</tissue>
    </source>
</reference>
<keyword evidence="2" id="KW-0936">Ethylene signaling pathway</keyword>
<evidence type="ECO:0000256" key="1">
    <source>
        <dbReference type="ARBA" id="ARBA00004123"/>
    </source>
</evidence>
<keyword evidence="3" id="KW-0805">Transcription regulation</keyword>
<evidence type="ECO:0000256" key="8">
    <source>
        <dbReference type="ARBA" id="ARBA00024343"/>
    </source>
</evidence>
<comment type="subcellular location">
    <subcellularLocation>
        <location evidence="1">Nucleus</location>
    </subcellularLocation>
</comment>